<comment type="caution">
    <text evidence="2">The sequence shown here is derived from an EMBL/GenBank/DDBJ whole genome shotgun (WGS) entry which is preliminary data.</text>
</comment>
<dbReference type="OrthoDB" id="4251531at2"/>
<gene>
    <name evidence="2" type="ORF">C7C46_25755</name>
</gene>
<dbReference type="AlphaFoldDB" id="A0A2V4P016"/>
<organism evidence="2 3">
    <name type="scientific">Streptomyces tateyamensis</name>
    <dbReference type="NCBI Taxonomy" id="565073"/>
    <lineage>
        <taxon>Bacteria</taxon>
        <taxon>Bacillati</taxon>
        <taxon>Actinomycetota</taxon>
        <taxon>Actinomycetes</taxon>
        <taxon>Kitasatosporales</taxon>
        <taxon>Streptomycetaceae</taxon>
        <taxon>Streptomyces</taxon>
    </lineage>
</organism>
<keyword evidence="3" id="KW-1185">Reference proteome</keyword>
<dbReference type="Proteomes" id="UP000248039">
    <property type="component" value="Unassembled WGS sequence"/>
</dbReference>
<proteinExistence type="predicted"/>
<dbReference type="InterPro" id="IPR036890">
    <property type="entry name" value="HATPase_C_sf"/>
</dbReference>
<accession>A0A2V4P016</accession>
<dbReference type="Gene3D" id="3.30.565.10">
    <property type="entry name" value="Histidine kinase-like ATPase, C-terminal domain"/>
    <property type="match status" value="1"/>
</dbReference>
<evidence type="ECO:0000313" key="2">
    <source>
        <dbReference type="EMBL" id="PYC72355.1"/>
    </source>
</evidence>
<evidence type="ECO:0000256" key="1">
    <source>
        <dbReference type="SAM" id="MobiDB-lite"/>
    </source>
</evidence>
<name>A0A2V4P016_9ACTN</name>
<dbReference type="RefSeq" id="WP_110672314.1">
    <property type="nucleotide sequence ID" value="NZ_PYBW01000106.1"/>
</dbReference>
<reference evidence="2 3" key="1">
    <citation type="submission" date="2018-03" db="EMBL/GenBank/DDBJ databases">
        <title>Bioinformatic expansion and discovery of thiopeptide antibiotics.</title>
        <authorList>
            <person name="Schwalen C.J."/>
            <person name="Hudson G.A."/>
            <person name="Mitchell D.A."/>
        </authorList>
    </citation>
    <scope>NUCLEOTIDE SEQUENCE [LARGE SCALE GENOMIC DNA]</scope>
    <source>
        <strain evidence="2 3">ATCC 21389</strain>
    </source>
</reference>
<dbReference type="EMBL" id="PYBW01000106">
    <property type="protein sequence ID" value="PYC72355.1"/>
    <property type="molecule type" value="Genomic_DNA"/>
</dbReference>
<sequence length="90" mass="10159">MRTTDADLQPIGQARDRDLPPSVLGPNACWLRRERESAGKARRFLRDLLTGVTTGEHVLEVGELLLSELVANAVEHAQTPRDRWIQVRCE</sequence>
<evidence type="ECO:0008006" key="4">
    <source>
        <dbReference type="Google" id="ProtNLM"/>
    </source>
</evidence>
<protein>
    <recommendedName>
        <fullName evidence="4">ATP-binding protein</fullName>
    </recommendedName>
</protein>
<feature type="region of interest" description="Disordered" evidence="1">
    <location>
        <begin position="1"/>
        <end position="21"/>
    </location>
</feature>
<evidence type="ECO:0000313" key="3">
    <source>
        <dbReference type="Proteomes" id="UP000248039"/>
    </source>
</evidence>